<dbReference type="SUPFAM" id="SSF53383">
    <property type="entry name" value="PLP-dependent transferases"/>
    <property type="match status" value="1"/>
</dbReference>
<dbReference type="GO" id="GO:0008483">
    <property type="term" value="F:transaminase activity"/>
    <property type="evidence" value="ECO:0007669"/>
    <property type="project" value="UniProtKB-KW"/>
</dbReference>
<dbReference type="PANTHER" id="PTHR30244">
    <property type="entry name" value="TRANSAMINASE"/>
    <property type="match status" value="1"/>
</dbReference>
<evidence type="ECO:0000313" key="2">
    <source>
        <dbReference type="EMBL" id="MFB9758262.1"/>
    </source>
</evidence>
<proteinExistence type="inferred from homology"/>
<keyword evidence="2" id="KW-0808">Transferase</keyword>
<dbReference type="Pfam" id="PF01041">
    <property type="entry name" value="DegT_DnrJ_EryC1"/>
    <property type="match status" value="1"/>
</dbReference>
<dbReference type="InterPro" id="IPR015422">
    <property type="entry name" value="PyrdxlP-dep_Trfase_small"/>
</dbReference>
<dbReference type="Proteomes" id="UP001589609">
    <property type="component" value="Unassembled WGS sequence"/>
</dbReference>
<dbReference type="PANTHER" id="PTHR30244:SF34">
    <property type="entry name" value="DTDP-4-AMINO-4,6-DIDEOXYGALACTOSE TRANSAMINASE"/>
    <property type="match status" value="1"/>
</dbReference>
<dbReference type="InterPro" id="IPR015421">
    <property type="entry name" value="PyrdxlP-dep_Trfase_major"/>
</dbReference>
<keyword evidence="1" id="KW-0663">Pyridoxal phosphate</keyword>
<dbReference type="EMBL" id="JBHMAF010000023">
    <property type="protein sequence ID" value="MFB9758262.1"/>
    <property type="molecule type" value="Genomic_DNA"/>
</dbReference>
<dbReference type="Gene3D" id="3.90.1150.10">
    <property type="entry name" value="Aspartate Aminotransferase, domain 1"/>
    <property type="match status" value="1"/>
</dbReference>
<accession>A0ABV5WCE7</accession>
<comment type="similarity">
    <text evidence="1">Belongs to the DegT/DnrJ/EryC1 family.</text>
</comment>
<evidence type="ECO:0000256" key="1">
    <source>
        <dbReference type="RuleBase" id="RU004508"/>
    </source>
</evidence>
<protein>
    <submittedName>
        <fullName evidence="2">DegT/DnrJ/EryC1/StrS family aminotransferase</fullName>
    </submittedName>
</protein>
<keyword evidence="2" id="KW-0032">Aminotransferase</keyword>
<sequence length="373" mass="42325">MSKQPKIPLVYPVFNGNEKRYVVDCIDSSWISSNGKYVSHFEEKFAEFCGTKYAISCANGTVALHLALLAYGIGPGDEVIVPTLTYIATANAVTYCGARPVFVDSDPETWNINPECIEEKISDKTKGIIVVHLYGHPVDMDPVTKLAQKYNLFIIEDAAEAHGAEYKGKKTGSIGDIGCFSFFGNKLITTGEGGMVTTNNSKLNEKMKLLRGQGMDPNKRYWFPIVGYNYRLTNIQSAIGLAQLENISFHLSKRREVVNLYYKYFQGLTDLIELPVEKQWARHSFWMFSILLKDGVEFSRDDLMDQLDKDGIETRPLFYPMHILPPYKENAQYPIAENIAFRGLNLPTHALLTEENIKYIVERVGHYCRREIE</sequence>
<comment type="caution">
    <text evidence="2">The sequence shown here is derived from an EMBL/GenBank/DDBJ whole genome shotgun (WGS) entry which is preliminary data.</text>
</comment>
<dbReference type="InterPro" id="IPR015424">
    <property type="entry name" value="PyrdxlP-dep_Trfase"/>
</dbReference>
<dbReference type="CDD" id="cd00616">
    <property type="entry name" value="AHBA_syn"/>
    <property type="match status" value="1"/>
</dbReference>
<keyword evidence="3" id="KW-1185">Reference proteome</keyword>
<dbReference type="Gene3D" id="3.40.640.10">
    <property type="entry name" value="Type I PLP-dependent aspartate aminotransferase-like (Major domain)"/>
    <property type="match status" value="1"/>
</dbReference>
<dbReference type="RefSeq" id="WP_379948528.1">
    <property type="nucleotide sequence ID" value="NZ_JBHMAF010000023.1"/>
</dbReference>
<name>A0ABV5WCE7_9BACI</name>
<dbReference type="PIRSF" id="PIRSF000390">
    <property type="entry name" value="PLP_StrS"/>
    <property type="match status" value="1"/>
</dbReference>
<dbReference type="InterPro" id="IPR000653">
    <property type="entry name" value="DegT/StrS_aminotransferase"/>
</dbReference>
<gene>
    <name evidence="2" type="ORF">ACFFMS_06960</name>
</gene>
<organism evidence="2 3">
    <name type="scientific">Ectobacillus funiculus</name>
    <dbReference type="NCBI Taxonomy" id="137993"/>
    <lineage>
        <taxon>Bacteria</taxon>
        <taxon>Bacillati</taxon>
        <taxon>Bacillota</taxon>
        <taxon>Bacilli</taxon>
        <taxon>Bacillales</taxon>
        <taxon>Bacillaceae</taxon>
        <taxon>Ectobacillus</taxon>
    </lineage>
</organism>
<evidence type="ECO:0000313" key="3">
    <source>
        <dbReference type="Proteomes" id="UP001589609"/>
    </source>
</evidence>
<reference evidence="2 3" key="1">
    <citation type="submission" date="2024-09" db="EMBL/GenBank/DDBJ databases">
        <authorList>
            <person name="Sun Q."/>
            <person name="Mori K."/>
        </authorList>
    </citation>
    <scope>NUCLEOTIDE SEQUENCE [LARGE SCALE GENOMIC DNA]</scope>
    <source>
        <strain evidence="2 3">JCM 11201</strain>
    </source>
</reference>